<sequence length="129" mass="14181">MTRSRRTPTADGEAATIATRGRPTGYKSPPDEGRAMPDDDADGGTVRLWLVERTYDDRNLITLVYATPDGERYRKRERSANLLGGSGGVTAAIEADPDDLAAVEDDETRERYAREAARMADRHAPDDTI</sequence>
<dbReference type="GeneID" id="79316565"/>
<feature type="domain" description="DUF7967" evidence="2">
    <location>
        <begin position="45"/>
        <end position="129"/>
    </location>
</feature>
<dbReference type="AlphaFoldDB" id="A0ABD6A9U8"/>
<evidence type="ECO:0000313" key="4">
    <source>
        <dbReference type="Proteomes" id="UP001596547"/>
    </source>
</evidence>
<gene>
    <name evidence="3" type="ORF">ACFQPE_08255</name>
</gene>
<accession>A0ABD6A9U8</accession>
<organism evidence="3 4">
    <name type="scientific">Halomarina halobia</name>
    <dbReference type="NCBI Taxonomy" id="3033386"/>
    <lineage>
        <taxon>Archaea</taxon>
        <taxon>Methanobacteriati</taxon>
        <taxon>Methanobacteriota</taxon>
        <taxon>Stenosarchaea group</taxon>
        <taxon>Halobacteria</taxon>
        <taxon>Halobacteriales</taxon>
        <taxon>Natronomonadaceae</taxon>
        <taxon>Halomarina</taxon>
    </lineage>
</organism>
<dbReference type="Pfam" id="PF25921">
    <property type="entry name" value="DUF7967"/>
    <property type="match status" value="1"/>
</dbReference>
<dbReference type="EMBL" id="JBHTBF010000002">
    <property type="protein sequence ID" value="MFC7316783.1"/>
    <property type="molecule type" value="Genomic_DNA"/>
</dbReference>
<reference evidence="3 4" key="1">
    <citation type="journal article" date="2019" name="Int. J. Syst. Evol. Microbiol.">
        <title>The Global Catalogue of Microorganisms (GCM) 10K type strain sequencing project: providing services to taxonomists for standard genome sequencing and annotation.</title>
        <authorList>
            <consortium name="The Broad Institute Genomics Platform"/>
            <consortium name="The Broad Institute Genome Sequencing Center for Infectious Disease"/>
            <person name="Wu L."/>
            <person name="Ma J."/>
        </authorList>
    </citation>
    <scope>NUCLEOTIDE SEQUENCE [LARGE SCALE GENOMIC DNA]</scope>
    <source>
        <strain evidence="3 4">PSR21</strain>
    </source>
</reference>
<evidence type="ECO:0000256" key="1">
    <source>
        <dbReference type="SAM" id="MobiDB-lite"/>
    </source>
</evidence>
<evidence type="ECO:0000313" key="3">
    <source>
        <dbReference type="EMBL" id="MFC7316783.1"/>
    </source>
</evidence>
<evidence type="ECO:0000259" key="2">
    <source>
        <dbReference type="Pfam" id="PF25921"/>
    </source>
</evidence>
<comment type="caution">
    <text evidence="3">The sequence shown here is derived from an EMBL/GenBank/DDBJ whole genome shotgun (WGS) entry which is preliminary data.</text>
</comment>
<protein>
    <recommendedName>
        <fullName evidence="2">DUF7967 domain-containing protein</fullName>
    </recommendedName>
</protein>
<dbReference type="Proteomes" id="UP001596547">
    <property type="component" value="Unassembled WGS sequence"/>
</dbReference>
<keyword evidence="4" id="KW-1185">Reference proteome</keyword>
<dbReference type="InterPro" id="IPR058273">
    <property type="entry name" value="DUF7967"/>
</dbReference>
<dbReference type="RefSeq" id="WP_368410814.1">
    <property type="nucleotide sequence ID" value="NZ_CP119992.1"/>
</dbReference>
<proteinExistence type="predicted"/>
<feature type="region of interest" description="Disordered" evidence="1">
    <location>
        <begin position="1"/>
        <end position="43"/>
    </location>
</feature>
<name>A0ABD6A9U8_9EURY</name>